<dbReference type="RefSeq" id="WP_188774644.1">
    <property type="nucleotide sequence ID" value="NZ_BMMB01000003.1"/>
</dbReference>
<proteinExistence type="predicted"/>
<dbReference type="EMBL" id="JAVDQH010000001">
    <property type="protein sequence ID" value="MDR6242150.1"/>
    <property type="molecule type" value="Genomic_DNA"/>
</dbReference>
<name>A0ABU1IT22_9BACL</name>
<evidence type="ECO:0000256" key="1">
    <source>
        <dbReference type="SAM" id="MobiDB-lite"/>
    </source>
</evidence>
<evidence type="ECO:0000313" key="2">
    <source>
        <dbReference type="EMBL" id="MDR6242150.1"/>
    </source>
</evidence>
<protein>
    <submittedName>
        <fullName evidence="2">Uncharacterized protein</fullName>
    </submittedName>
</protein>
<organism evidence="2 3">
    <name type="scientific">Paenibacillus hunanensis</name>
    <dbReference type="NCBI Taxonomy" id="539262"/>
    <lineage>
        <taxon>Bacteria</taxon>
        <taxon>Bacillati</taxon>
        <taxon>Bacillota</taxon>
        <taxon>Bacilli</taxon>
        <taxon>Bacillales</taxon>
        <taxon>Paenibacillaceae</taxon>
        <taxon>Paenibacillus</taxon>
    </lineage>
</organism>
<gene>
    <name evidence="2" type="ORF">JOC58_000034</name>
</gene>
<sequence length="123" mass="13493">MNFNLNNLKDMLTGKEGNKEGGNGSSGGIMDMISKLPLDQIIQKLPLDKLLTPEFMQKYTPFQSIGELLQKAGLGTSTDSADKVKEVPKDQLDTHVSQNTQFGSLQQMLQKAAEFYASRKGGQ</sequence>
<reference evidence="2 3" key="1">
    <citation type="submission" date="2023-07" db="EMBL/GenBank/DDBJ databases">
        <title>Genomic Encyclopedia of Type Strains, Phase IV (KMG-IV): sequencing the most valuable type-strain genomes for metagenomic binning, comparative biology and taxonomic classification.</title>
        <authorList>
            <person name="Goeker M."/>
        </authorList>
    </citation>
    <scope>NUCLEOTIDE SEQUENCE [LARGE SCALE GENOMIC DNA]</scope>
    <source>
        <strain evidence="2 3">DSM 22170</strain>
    </source>
</reference>
<feature type="region of interest" description="Disordered" evidence="1">
    <location>
        <begin position="1"/>
        <end position="28"/>
    </location>
</feature>
<dbReference type="Proteomes" id="UP001185028">
    <property type="component" value="Unassembled WGS sequence"/>
</dbReference>
<accession>A0ABU1IT22</accession>
<comment type="caution">
    <text evidence="2">The sequence shown here is derived from an EMBL/GenBank/DDBJ whole genome shotgun (WGS) entry which is preliminary data.</text>
</comment>
<keyword evidence="3" id="KW-1185">Reference proteome</keyword>
<evidence type="ECO:0000313" key="3">
    <source>
        <dbReference type="Proteomes" id="UP001185028"/>
    </source>
</evidence>